<gene>
    <name evidence="3" type="ORF">A6E74_01385</name>
    <name evidence="2" type="ORF">ETH01_24720</name>
</gene>
<name>A0A179EV34_ENTTH</name>
<accession>A0A179EV34</accession>
<evidence type="ECO:0000313" key="5">
    <source>
        <dbReference type="Proteomes" id="UP000321361"/>
    </source>
</evidence>
<reference evidence="3 4" key="1">
    <citation type="submission" date="2016-04" db="EMBL/GenBank/DDBJ databases">
        <title>Draft genome of an Enterococcus thailandicus strain isolated from bovine feces.</title>
        <authorList>
            <person name="Beukers A.G."/>
            <person name="Zaheer R."/>
            <person name="Goji N."/>
            <person name="Cook S.R."/>
            <person name="Amoako K."/>
            <person name="Chaves A.V."/>
            <person name="Ward M.P."/>
            <person name="Mcallister T.A."/>
        </authorList>
    </citation>
    <scope>NUCLEOTIDE SEQUENCE [LARGE SCALE GENOMIC DNA]</scope>
    <source>
        <strain evidence="3 4">F0711D 46</strain>
    </source>
</reference>
<evidence type="ECO:0000313" key="4">
    <source>
        <dbReference type="Proteomes" id="UP000078516"/>
    </source>
</evidence>
<evidence type="ECO:0000313" key="3">
    <source>
        <dbReference type="EMBL" id="OAQ57057.1"/>
    </source>
</evidence>
<evidence type="ECO:0000259" key="1">
    <source>
        <dbReference type="Pfam" id="PF06114"/>
    </source>
</evidence>
<protein>
    <recommendedName>
        <fullName evidence="1">IrrE N-terminal-like domain-containing protein</fullName>
    </recommendedName>
</protein>
<sequence>MNDYELLLEQISKEVPVIEMDLKVETGLDATYEDNVIYLDKNFSWVEKKIHLSEEFSHHKTSVGNIIDYNNPESRKQEWKARRDSIERLVSLDCLIDCAYANCRSKYECAEYLNVTEAFLDEVMEYYHAKYGNEYLYRGCIFNFTDESIFIINTNLN</sequence>
<dbReference type="AlphaFoldDB" id="A0A179EV34"/>
<dbReference type="InterPro" id="IPR010359">
    <property type="entry name" value="IrrE_HExxH"/>
</dbReference>
<keyword evidence="4" id="KW-1185">Reference proteome</keyword>
<organism evidence="3 4">
    <name type="scientific">Enterococcus thailandicus</name>
    <dbReference type="NCBI Taxonomy" id="417368"/>
    <lineage>
        <taxon>Bacteria</taxon>
        <taxon>Bacillati</taxon>
        <taxon>Bacillota</taxon>
        <taxon>Bacilli</taxon>
        <taxon>Lactobacillales</taxon>
        <taxon>Enterococcaceae</taxon>
        <taxon>Enterococcus</taxon>
    </lineage>
</organism>
<dbReference type="RefSeq" id="WP_067480969.1">
    <property type="nucleotide sequence ID" value="NZ_BJUG01000018.1"/>
</dbReference>
<proteinExistence type="predicted"/>
<dbReference type="PATRIC" id="fig|417368.6.peg.250"/>
<reference evidence="2 5" key="2">
    <citation type="submission" date="2019-07" db="EMBL/GenBank/DDBJ databases">
        <title>Whole genome shotgun sequence of Enterococcus thailandicus NBRC 101867.</title>
        <authorList>
            <person name="Hosoyama A."/>
            <person name="Uohara A."/>
            <person name="Ohji S."/>
            <person name="Ichikawa N."/>
        </authorList>
    </citation>
    <scope>NUCLEOTIDE SEQUENCE [LARGE SCALE GENOMIC DNA]</scope>
    <source>
        <strain evidence="2 5">NBRC 101867</strain>
    </source>
</reference>
<dbReference type="Proteomes" id="UP000321361">
    <property type="component" value="Unassembled WGS sequence"/>
</dbReference>
<dbReference type="Proteomes" id="UP000078516">
    <property type="component" value="Unassembled WGS sequence"/>
</dbReference>
<comment type="caution">
    <text evidence="3">The sequence shown here is derived from an EMBL/GenBank/DDBJ whole genome shotgun (WGS) entry which is preliminary data.</text>
</comment>
<evidence type="ECO:0000313" key="2">
    <source>
        <dbReference type="EMBL" id="GEK38185.1"/>
    </source>
</evidence>
<dbReference type="Pfam" id="PF06114">
    <property type="entry name" value="Peptidase_M78"/>
    <property type="match status" value="1"/>
</dbReference>
<dbReference type="EMBL" id="BJUG01000018">
    <property type="protein sequence ID" value="GEK38185.1"/>
    <property type="molecule type" value="Genomic_DNA"/>
</dbReference>
<dbReference type="OrthoDB" id="1707128at2"/>
<dbReference type="EMBL" id="LWMN01000001">
    <property type="protein sequence ID" value="OAQ57057.1"/>
    <property type="molecule type" value="Genomic_DNA"/>
</dbReference>
<feature type="domain" description="IrrE N-terminal-like" evidence="1">
    <location>
        <begin position="15"/>
        <end position="121"/>
    </location>
</feature>